<keyword evidence="1" id="KW-0175">Coiled coil</keyword>
<feature type="coiled-coil region" evidence="1">
    <location>
        <begin position="186"/>
        <end position="213"/>
    </location>
</feature>
<accession>A0A0G0KYE1</accession>
<evidence type="ECO:0000256" key="2">
    <source>
        <dbReference type="SAM" id="MobiDB-lite"/>
    </source>
</evidence>
<dbReference type="STRING" id="1618570.UT08_C0015G0009"/>
<sequence>MYKCCTINFVHGLDRTTVVNNNIIAETIGEYADSFTSRDIIIENLFIVSEQETYNTTPKDLNSSENYPDSQSSIYTADDDYANDFTNLDNSNTSSNFSRDNTATPIKVTYHKPSRKRRLPLGRLHPNSPHLSDGSYWNAKSLEKESIKTFNNNFGKDEDRHKIDNYNELSNNDKLSNHSINSLFEISDKRRKLNNSKVSIENTNEEIDEHRKDIRHPRIEVKSVAHNKSSGSDLRKKRQEKIKSEEKEKKDSIFMNFLYVFEIFSWFKDSDIIVRLIIAAVAGILVFGTIFTQMQLLSNF</sequence>
<reference evidence="4 5" key="1">
    <citation type="journal article" date="2015" name="Nature">
        <title>rRNA introns, odd ribosomes, and small enigmatic genomes across a large radiation of phyla.</title>
        <authorList>
            <person name="Brown C.T."/>
            <person name="Hug L.A."/>
            <person name="Thomas B.C."/>
            <person name="Sharon I."/>
            <person name="Castelle C.J."/>
            <person name="Singh A."/>
            <person name="Wilkins M.J."/>
            <person name="Williams K.H."/>
            <person name="Banfield J.F."/>
        </authorList>
    </citation>
    <scope>NUCLEOTIDE SEQUENCE [LARGE SCALE GENOMIC DNA]</scope>
</reference>
<dbReference type="EMBL" id="LBVL01000015">
    <property type="protein sequence ID" value="KKQ84673.1"/>
    <property type="molecule type" value="Genomic_DNA"/>
</dbReference>
<comment type="caution">
    <text evidence="4">The sequence shown here is derived from an EMBL/GenBank/DDBJ whole genome shotgun (WGS) entry which is preliminary data.</text>
</comment>
<dbReference type="Proteomes" id="UP000034081">
    <property type="component" value="Unassembled WGS sequence"/>
</dbReference>
<protein>
    <submittedName>
        <fullName evidence="4">Uncharacterized protein</fullName>
    </submittedName>
</protein>
<feature type="region of interest" description="Disordered" evidence="2">
    <location>
        <begin position="221"/>
        <end position="245"/>
    </location>
</feature>
<keyword evidence="3" id="KW-1133">Transmembrane helix</keyword>
<evidence type="ECO:0000256" key="3">
    <source>
        <dbReference type="SAM" id="Phobius"/>
    </source>
</evidence>
<evidence type="ECO:0000256" key="1">
    <source>
        <dbReference type="SAM" id="Coils"/>
    </source>
</evidence>
<evidence type="ECO:0000313" key="4">
    <source>
        <dbReference type="EMBL" id="KKQ84673.1"/>
    </source>
</evidence>
<dbReference type="AlphaFoldDB" id="A0A0G0KYE1"/>
<organism evidence="4 5">
    <name type="scientific">Candidatus Woesebacteria bacterium GW2011_GWB1_38_8</name>
    <dbReference type="NCBI Taxonomy" id="1618570"/>
    <lineage>
        <taxon>Bacteria</taxon>
        <taxon>Candidatus Woeseibacteriota</taxon>
    </lineage>
</organism>
<name>A0A0G0KYE1_9BACT</name>
<gene>
    <name evidence="4" type="ORF">UT08_C0015G0009</name>
</gene>
<feature type="transmembrane region" description="Helical" evidence="3">
    <location>
        <begin position="273"/>
        <end position="292"/>
    </location>
</feature>
<evidence type="ECO:0000313" key="5">
    <source>
        <dbReference type="Proteomes" id="UP000034081"/>
    </source>
</evidence>
<keyword evidence="3" id="KW-0472">Membrane</keyword>
<keyword evidence="3" id="KW-0812">Transmembrane</keyword>
<proteinExistence type="predicted"/>